<keyword evidence="2" id="KW-0560">Oxidoreductase</keyword>
<comment type="similarity">
    <text evidence="1">Belongs to the nitroreductase family.</text>
</comment>
<accession>A0A2S4JNB7</accession>
<dbReference type="InterPro" id="IPR000415">
    <property type="entry name" value="Nitroreductase-like"/>
</dbReference>
<evidence type="ECO:0000256" key="2">
    <source>
        <dbReference type="ARBA" id="ARBA00023002"/>
    </source>
</evidence>
<dbReference type="CDD" id="cd02139">
    <property type="entry name" value="nitroreductase"/>
    <property type="match status" value="1"/>
</dbReference>
<dbReference type="AlphaFoldDB" id="A0A2S4JNB7"/>
<evidence type="ECO:0000259" key="3">
    <source>
        <dbReference type="Pfam" id="PF00881"/>
    </source>
</evidence>
<evidence type="ECO:0000313" key="5">
    <source>
        <dbReference type="Proteomes" id="UP000237350"/>
    </source>
</evidence>
<keyword evidence="5" id="KW-1185">Reference proteome</keyword>
<feature type="domain" description="Nitroreductase" evidence="3">
    <location>
        <begin position="7"/>
        <end position="66"/>
    </location>
</feature>
<reference evidence="5" key="1">
    <citation type="submission" date="2015-12" db="EMBL/GenBank/DDBJ databases">
        <authorList>
            <person name="Lodha T.D."/>
            <person name="Chintalapati S."/>
            <person name="Chintalapati V.R."/>
            <person name="Sravanthi T."/>
        </authorList>
    </citation>
    <scope>NUCLEOTIDE SEQUENCE [LARGE SCALE GENOMIC DNA]</scope>
    <source>
        <strain evidence="5">JC133</strain>
    </source>
</reference>
<evidence type="ECO:0000313" key="4">
    <source>
        <dbReference type="EMBL" id="POR01024.1"/>
    </source>
</evidence>
<name>A0A2S4JNB7_9SPIO</name>
<protein>
    <submittedName>
        <fullName evidence="4">Nitroreductase</fullName>
    </submittedName>
</protein>
<evidence type="ECO:0000256" key="1">
    <source>
        <dbReference type="ARBA" id="ARBA00007118"/>
    </source>
</evidence>
<dbReference type="InterPro" id="IPR029479">
    <property type="entry name" value="Nitroreductase"/>
</dbReference>
<comment type="caution">
    <text evidence="4">The sequence shown here is derived from an EMBL/GenBank/DDBJ whole genome shotgun (WGS) entry which is preliminary data.</text>
</comment>
<proteinExistence type="inferred from homology"/>
<sequence>MTVQEAIKTRKSVRAFSDRPVEQEKIEAVLEAARLAPSARNRQEWRLVVVTEEETRKRLASAAGNQAFVGQAPVVIVCCAQTGRERMTCGLESYPIDVAIAMDHMTLAAVELGLGTCWIGKFDPPAVREICGIPPEIEVVELLPLGYPEDPEPVEKQRLALEEIVRRERW</sequence>
<organism evidence="4 5">
    <name type="scientific">Alkalispirochaeta sphaeroplastigenens</name>
    <dbReference type="NCBI Taxonomy" id="1187066"/>
    <lineage>
        <taxon>Bacteria</taxon>
        <taxon>Pseudomonadati</taxon>
        <taxon>Spirochaetota</taxon>
        <taxon>Spirochaetia</taxon>
        <taxon>Spirochaetales</taxon>
        <taxon>Spirochaetaceae</taxon>
        <taxon>Alkalispirochaeta</taxon>
    </lineage>
</organism>
<gene>
    <name evidence="4" type="ORF">AU468_09160</name>
</gene>
<dbReference type="GO" id="GO:0016491">
    <property type="term" value="F:oxidoreductase activity"/>
    <property type="evidence" value="ECO:0007669"/>
    <property type="project" value="UniProtKB-KW"/>
</dbReference>
<dbReference type="Pfam" id="PF00881">
    <property type="entry name" value="Nitroreductase"/>
    <property type="match status" value="1"/>
</dbReference>
<dbReference type="OrthoDB" id="9812105at2"/>
<dbReference type="Proteomes" id="UP000237350">
    <property type="component" value="Unassembled WGS sequence"/>
</dbReference>
<dbReference type="EMBL" id="LPWH01000070">
    <property type="protein sequence ID" value="POR01024.1"/>
    <property type="molecule type" value="Genomic_DNA"/>
</dbReference>
<dbReference type="SUPFAM" id="SSF55469">
    <property type="entry name" value="FMN-dependent nitroreductase-like"/>
    <property type="match status" value="1"/>
</dbReference>
<dbReference type="PANTHER" id="PTHR43673:SF10">
    <property type="entry name" value="NADH DEHYDROGENASE_NAD(P)H NITROREDUCTASE XCC3605-RELATED"/>
    <property type="match status" value="1"/>
</dbReference>
<dbReference type="RefSeq" id="WP_103680452.1">
    <property type="nucleotide sequence ID" value="NZ_LPWH01000070.1"/>
</dbReference>
<dbReference type="Gene3D" id="3.40.109.10">
    <property type="entry name" value="NADH Oxidase"/>
    <property type="match status" value="1"/>
</dbReference>
<dbReference type="PANTHER" id="PTHR43673">
    <property type="entry name" value="NAD(P)H NITROREDUCTASE YDGI-RELATED"/>
    <property type="match status" value="1"/>
</dbReference>